<accession>A0AAV9GKE0</accession>
<evidence type="ECO:0000256" key="9">
    <source>
        <dbReference type="ARBA" id="ARBA00023049"/>
    </source>
</evidence>
<evidence type="ECO:0000256" key="11">
    <source>
        <dbReference type="SAM" id="MobiDB-lite"/>
    </source>
</evidence>
<feature type="compositionally biased region" description="Polar residues" evidence="11">
    <location>
        <begin position="381"/>
        <end position="391"/>
    </location>
</feature>
<dbReference type="GO" id="GO:0006508">
    <property type="term" value="P:proteolysis"/>
    <property type="evidence" value="ECO:0007669"/>
    <property type="project" value="UniProtKB-KW"/>
</dbReference>
<comment type="function">
    <text evidence="1">Secreted metalloproteinase that allows assimilation of proteinaceous substrates.</text>
</comment>
<gene>
    <name evidence="15" type="ORF">QBC34DRAFT_427044</name>
</gene>
<dbReference type="CDD" id="cd04275">
    <property type="entry name" value="ZnMc_pappalysin_like"/>
    <property type="match status" value="1"/>
</dbReference>
<feature type="domain" description="Guanylate-binding protein N-terminal" evidence="13">
    <location>
        <begin position="467"/>
        <end position="613"/>
    </location>
</feature>
<keyword evidence="8" id="KW-0862">Zinc</keyword>
<keyword evidence="6" id="KW-0732">Signal</keyword>
<evidence type="ECO:0000256" key="4">
    <source>
        <dbReference type="ARBA" id="ARBA00022670"/>
    </source>
</evidence>
<evidence type="ECO:0000256" key="1">
    <source>
        <dbReference type="ARBA" id="ARBA00003174"/>
    </source>
</evidence>
<dbReference type="GO" id="GO:0005525">
    <property type="term" value="F:GTP binding"/>
    <property type="evidence" value="ECO:0007669"/>
    <property type="project" value="InterPro"/>
</dbReference>
<dbReference type="EMBL" id="MU865947">
    <property type="protein sequence ID" value="KAK4447808.1"/>
    <property type="molecule type" value="Genomic_DNA"/>
</dbReference>
<dbReference type="PANTHER" id="PTHR47466:SF1">
    <property type="entry name" value="METALLOPROTEASE MEP1 (AFU_ORTHOLOGUE AFUA_1G07730)-RELATED"/>
    <property type="match status" value="1"/>
</dbReference>
<dbReference type="Proteomes" id="UP001321760">
    <property type="component" value="Unassembled WGS sequence"/>
</dbReference>
<dbReference type="InterPro" id="IPR015894">
    <property type="entry name" value="Guanylate-bd_N"/>
</dbReference>
<reference evidence="15" key="2">
    <citation type="submission" date="2023-05" db="EMBL/GenBank/DDBJ databases">
        <authorList>
            <consortium name="Lawrence Berkeley National Laboratory"/>
            <person name="Steindorff A."/>
            <person name="Hensen N."/>
            <person name="Bonometti L."/>
            <person name="Westerberg I."/>
            <person name="Brannstrom I.O."/>
            <person name="Guillou S."/>
            <person name="Cros-Aarteil S."/>
            <person name="Calhoun S."/>
            <person name="Haridas S."/>
            <person name="Kuo A."/>
            <person name="Mondo S."/>
            <person name="Pangilinan J."/>
            <person name="Riley R."/>
            <person name="Labutti K."/>
            <person name="Andreopoulos B."/>
            <person name="Lipzen A."/>
            <person name="Chen C."/>
            <person name="Yanf M."/>
            <person name="Daum C."/>
            <person name="Ng V."/>
            <person name="Clum A."/>
            <person name="Ohm R."/>
            <person name="Martin F."/>
            <person name="Silar P."/>
            <person name="Natvig D."/>
            <person name="Lalanne C."/>
            <person name="Gautier V."/>
            <person name="Ament-Velasquez S.L."/>
            <person name="Kruys A."/>
            <person name="Hutchinson M.I."/>
            <person name="Powell A.J."/>
            <person name="Barry K."/>
            <person name="Miller A.N."/>
            <person name="Grigoriev I.V."/>
            <person name="Debuchy R."/>
            <person name="Gladieux P."/>
            <person name="Thoren M.H."/>
            <person name="Johannesson H."/>
        </authorList>
    </citation>
    <scope>NUCLEOTIDE SEQUENCE</scope>
    <source>
        <strain evidence="15">PSN243</strain>
    </source>
</reference>
<dbReference type="Gene3D" id="3.40.390.10">
    <property type="entry name" value="Collagenase (Catalytic Domain)"/>
    <property type="match status" value="1"/>
</dbReference>
<keyword evidence="10" id="KW-1015">Disulfide bond</keyword>
<comment type="caution">
    <text evidence="15">The sequence shown here is derived from an EMBL/GenBank/DDBJ whole genome shotgun (WGS) entry which is preliminary data.</text>
</comment>
<evidence type="ECO:0000259" key="12">
    <source>
        <dbReference type="Pfam" id="PF01117"/>
    </source>
</evidence>
<keyword evidence="9" id="KW-0482">Metalloprotease</keyword>
<evidence type="ECO:0000256" key="8">
    <source>
        <dbReference type="ARBA" id="ARBA00022833"/>
    </source>
</evidence>
<dbReference type="Gene3D" id="2.170.15.10">
    <property type="entry name" value="Proaerolysin, chain A, domain 3"/>
    <property type="match status" value="1"/>
</dbReference>
<evidence type="ECO:0000313" key="15">
    <source>
        <dbReference type="EMBL" id="KAK4447808.1"/>
    </source>
</evidence>
<organism evidence="15 16">
    <name type="scientific">Podospora aff. communis PSN243</name>
    <dbReference type="NCBI Taxonomy" id="3040156"/>
    <lineage>
        <taxon>Eukaryota</taxon>
        <taxon>Fungi</taxon>
        <taxon>Dikarya</taxon>
        <taxon>Ascomycota</taxon>
        <taxon>Pezizomycotina</taxon>
        <taxon>Sordariomycetes</taxon>
        <taxon>Sordariomycetidae</taxon>
        <taxon>Sordariales</taxon>
        <taxon>Podosporaceae</taxon>
        <taxon>Podospora</taxon>
    </lineage>
</organism>
<feature type="domain" description="Peptidase M43 pregnancy-associated plasma-A" evidence="14">
    <location>
        <begin position="199"/>
        <end position="289"/>
    </location>
</feature>
<keyword evidence="7" id="KW-0378">Hydrolase</keyword>
<reference evidence="15" key="1">
    <citation type="journal article" date="2023" name="Mol. Phylogenet. Evol.">
        <title>Genome-scale phylogeny and comparative genomics of the fungal order Sordariales.</title>
        <authorList>
            <person name="Hensen N."/>
            <person name="Bonometti L."/>
            <person name="Westerberg I."/>
            <person name="Brannstrom I.O."/>
            <person name="Guillou S."/>
            <person name="Cros-Aarteil S."/>
            <person name="Calhoun S."/>
            <person name="Haridas S."/>
            <person name="Kuo A."/>
            <person name="Mondo S."/>
            <person name="Pangilinan J."/>
            <person name="Riley R."/>
            <person name="LaButti K."/>
            <person name="Andreopoulos B."/>
            <person name="Lipzen A."/>
            <person name="Chen C."/>
            <person name="Yan M."/>
            <person name="Daum C."/>
            <person name="Ng V."/>
            <person name="Clum A."/>
            <person name="Steindorff A."/>
            <person name="Ohm R.A."/>
            <person name="Martin F."/>
            <person name="Silar P."/>
            <person name="Natvig D.O."/>
            <person name="Lalanne C."/>
            <person name="Gautier V."/>
            <person name="Ament-Velasquez S.L."/>
            <person name="Kruys A."/>
            <person name="Hutchinson M.I."/>
            <person name="Powell A.J."/>
            <person name="Barry K."/>
            <person name="Miller A.N."/>
            <person name="Grigoriev I.V."/>
            <person name="Debuchy R."/>
            <person name="Gladieux P."/>
            <person name="Hiltunen Thoren M."/>
            <person name="Johannesson H."/>
        </authorList>
    </citation>
    <scope>NUCLEOTIDE SEQUENCE</scope>
    <source>
        <strain evidence="15">PSN243</strain>
    </source>
</reference>
<dbReference type="InterPro" id="IPR024079">
    <property type="entry name" value="MetalloPept_cat_dom_sf"/>
</dbReference>
<keyword evidence="4" id="KW-0645">Protease</keyword>
<dbReference type="SUPFAM" id="SSF55486">
    <property type="entry name" value="Metalloproteases ('zincins'), catalytic domain"/>
    <property type="match status" value="2"/>
</dbReference>
<dbReference type="Pfam" id="PF05572">
    <property type="entry name" value="Peptidase_M43"/>
    <property type="match status" value="1"/>
</dbReference>
<dbReference type="InterPro" id="IPR027417">
    <property type="entry name" value="P-loop_NTPase"/>
</dbReference>
<dbReference type="InterPro" id="IPR008754">
    <property type="entry name" value="Peptidase_M43"/>
</dbReference>
<name>A0AAV9GKE0_9PEZI</name>
<dbReference type="GO" id="GO:0008237">
    <property type="term" value="F:metallopeptidase activity"/>
    <property type="evidence" value="ECO:0007669"/>
    <property type="project" value="UniProtKB-KW"/>
</dbReference>
<dbReference type="PANTHER" id="PTHR47466">
    <property type="match status" value="1"/>
</dbReference>
<proteinExistence type="inferred from homology"/>
<comment type="similarity">
    <text evidence="3">Belongs to the aerolysin family.</text>
</comment>
<protein>
    <recommendedName>
        <fullName evidence="17">Peptidase M43 pregnancy-associated plasma-A domain-containing protein</fullName>
    </recommendedName>
</protein>
<evidence type="ECO:0000256" key="3">
    <source>
        <dbReference type="ARBA" id="ARBA00009831"/>
    </source>
</evidence>
<feature type="domain" description="Aerolysin-like C-terminal" evidence="12">
    <location>
        <begin position="1355"/>
        <end position="1524"/>
    </location>
</feature>
<evidence type="ECO:0000259" key="14">
    <source>
        <dbReference type="Pfam" id="PF05572"/>
    </source>
</evidence>
<keyword evidence="5" id="KW-0479">Metal-binding</keyword>
<evidence type="ECO:0000256" key="10">
    <source>
        <dbReference type="ARBA" id="ARBA00023157"/>
    </source>
</evidence>
<dbReference type="GO" id="GO:0003924">
    <property type="term" value="F:GTPase activity"/>
    <property type="evidence" value="ECO:0007669"/>
    <property type="project" value="InterPro"/>
</dbReference>
<dbReference type="SUPFAM" id="SSF56973">
    <property type="entry name" value="Aerolisin/ETX pore-forming domain"/>
    <property type="match status" value="1"/>
</dbReference>
<evidence type="ECO:0000313" key="16">
    <source>
        <dbReference type="Proteomes" id="UP001321760"/>
    </source>
</evidence>
<evidence type="ECO:0000256" key="5">
    <source>
        <dbReference type="ARBA" id="ARBA00022723"/>
    </source>
</evidence>
<comment type="similarity">
    <text evidence="2">Belongs to the peptidase M43B family.</text>
</comment>
<sequence>MAQHIGTKMEQYTGTRTGHIPIKTGHFRIAHAFAAAPVPQKTTHHFTRAPINIPLYFHVIASAQTPGGGWLPDSVLEKQFEVIRDTFASYDITFRWSASETTKTVNTTWAETLYKNDLDPEGEYGGRVLEMKKALRKGGNDLRALNIYFHPDIPEFAGYSSFISLQKDRANFVAWDGIILNSGVMPGNPATPQYVGHMAVHEIGHWLGLYHTFQGGCDGDGDMVSDTPPYFNQFSIMERCDDETRNTCVDSAGPGGEDLPDPVHNFMSYFDEPCMDHFTPGQKQRMQETWDEYRVPRCSIQGAVLDLKLANSARAVTSQVVSICGRSIWSPASACAWRKAVNTRTCPTQKQQKQFAADGVQKSSPLAVPRRRHCLKAPDSGKSSAVKTPQTFPVHRTQPRNDPEISKTIKMSFGTISAANLTALANDGSSVALRWLDMVSSIDEPGATTKAAEKPYMLKVVEDPTNKMLRLIADPLNLVSVMGPARSGKSTLMNLLAGCKVSELFASYPGSVTFTKGIYVPTRILSLPDFSTLDSPDAKPIEANTPNIKVSFVDTEGQGAVGAAYDLKLFSPALITSRVVIYSRTGGLLTEEILGQLGMMTQAAQRLRAAGKTTEPNGDKTTGPIFGHLCIVFNQFRLNPFDTAETMKVTILNKEKESDAASVNRNNIRKLLPLTGGAVADFMPLFTDAVNKSEPLNVPTIFEASQKEAIAKAKLACSTALFRTAEGYASQEPKPTTMLATSRLKLPAHDDQPFYSMPSTVLERVQAECADMSHTRREGLLVANLTRLKALMAAVLMASIKQLDEQVDNNLISGPASPGGNPSLIMIEKVTKVVDYTLAAVTRSLRAVGDSYDHDAMPDKWEEALNSAAESKKAEVVARATRAWATWVLATSQGLLNALAARVIEIGKEVEVGDAEAYQEATAMALRESQQAFESKITSEYGGTDPESHIGKYATSSSAIVTMQASLREKNGEAVRRELRRLVNMIQLDYKEQIRRAIEPDVEPLDFAKSTDETAHMARFSQFCRSNNISAKMSQDMEFELQTFVSSQKSAFTVLYRESLVQFEKHLKAQLEYQVPPILQSFQDNLDRIDLDLSTASVEAQCRAKSNEALRSFDILTTQWRIQPDGVVSKNILAAAKINLSKKLDELTHLKLKKQADVFSVYNKVLLSSIIEPLVDTCADNKFATVEALNEDVNTCKTRFFEKARGDKKEDGSPGADAKTKWENFEKTTYVVLVETVKHFNAFVVRGLSANQAISRDVQLHIIDKIWPACAAMASRLGMSWINERSFYGVTPQQTSSSFDGLKPLPQTSRVFRLTNPSGVPPYEEGYDVSRLSARKRSVGQGASEGFMADDAQISEIVWGKPIITDIKPLSANSSRHEAGDSPQPVELGSEFTETTTITDSNSRTLGASTEIKFGKEILGVKSEFKAAFKAEYQVSNEKAIESTYTVSTKSFVDIPPNRTSVIHQMVFEQRTTLPYTAKIRVVPRLRFHNGFTIWGGGGSYINNPNTSAVKDEYKGKQSRLYWNFEFRRVDEIREEARENGGHWFWTLATSQARDPFRELNDALDALAASETCEISVKGKCEGVTGKYMVTTVTPEDTPVKIMPRNV</sequence>
<dbReference type="Pfam" id="PF01117">
    <property type="entry name" value="Aerolysin"/>
    <property type="match status" value="1"/>
</dbReference>
<dbReference type="SUPFAM" id="SSF52540">
    <property type="entry name" value="P-loop containing nucleoside triphosphate hydrolases"/>
    <property type="match status" value="1"/>
</dbReference>
<evidence type="ECO:0000256" key="7">
    <source>
        <dbReference type="ARBA" id="ARBA00022801"/>
    </source>
</evidence>
<evidence type="ECO:0000259" key="13">
    <source>
        <dbReference type="Pfam" id="PF02263"/>
    </source>
</evidence>
<dbReference type="InterPro" id="IPR055267">
    <property type="entry name" value="Aerolysin-like_C"/>
</dbReference>
<feature type="region of interest" description="Disordered" evidence="11">
    <location>
        <begin position="375"/>
        <end position="402"/>
    </location>
</feature>
<evidence type="ECO:0000256" key="2">
    <source>
        <dbReference type="ARBA" id="ARBA00008721"/>
    </source>
</evidence>
<keyword evidence="16" id="KW-1185">Reference proteome</keyword>
<evidence type="ECO:0000256" key="6">
    <source>
        <dbReference type="ARBA" id="ARBA00022729"/>
    </source>
</evidence>
<evidence type="ECO:0008006" key="17">
    <source>
        <dbReference type="Google" id="ProtNLM"/>
    </source>
</evidence>
<dbReference type="Gene3D" id="3.40.50.300">
    <property type="entry name" value="P-loop containing nucleotide triphosphate hydrolases"/>
    <property type="match status" value="1"/>
</dbReference>
<dbReference type="GO" id="GO:0046872">
    <property type="term" value="F:metal ion binding"/>
    <property type="evidence" value="ECO:0007669"/>
    <property type="project" value="UniProtKB-KW"/>
</dbReference>
<dbReference type="Pfam" id="PF02263">
    <property type="entry name" value="GBP"/>
    <property type="match status" value="1"/>
</dbReference>